<dbReference type="OrthoDB" id="10273844at2759"/>
<accession>A0A679P6A8</accession>
<dbReference type="OMA" id="FRCLELN"/>
<dbReference type="AlphaFoldDB" id="A0A679P6A8"/>
<dbReference type="Proteomes" id="UP000746612">
    <property type="component" value="Unassembled WGS sequence"/>
</dbReference>
<protein>
    <submittedName>
        <fullName evidence="2">Uncharacterized protein</fullName>
    </submittedName>
</protein>
<dbReference type="EMBL" id="CAJPIJ010000076">
    <property type="protein sequence ID" value="CAG1968561.1"/>
    <property type="molecule type" value="Genomic_DNA"/>
</dbReference>
<evidence type="ECO:0000313" key="2">
    <source>
        <dbReference type="EMBL" id="VIO56523.1"/>
    </source>
</evidence>
<name>A0A679P6A8_GIBZA</name>
<dbReference type="EMBL" id="CAAKMV010000124">
    <property type="protein sequence ID" value="VIO56523.1"/>
    <property type="molecule type" value="Genomic_DNA"/>
</dbReference>
<proteinExistence type="predicted"/>
<sequence>MLTPPHPQTQFSTNSVFGYGSLPDCSGPPNAKKPCADHGPSPLAKIEFYDQVAPRDLVNQSPTPVRPSFRRVFRCLELNVATNPAAEEIMRFHFTSYGSGAFDTVLMALKRVSGRRYGKAFRLLRQYLVQSAYMTVFGQYVPKLI</sequence>
<organism evidence="2">
    <name type="scientific">Gibberella zeae</name>
    <name type="common">Wheat head blight fungus</name>
    <name type="synonym">Fusarium graminearum</name>
    <dbReference type="NCBI Taxonomy" id="5518"/>
    <lineage>
        <taxon>Eukaryota</taxon>
        <taxon>Fungi</taxon>
        <taxon>Dikarya</taxon>
        <taxon>Ascomycota</taxon>
        <taxon>Pezizomycotina</taxon>
        <taxon>Sordariomycetes</taxon>
        <taxon>Hypocreomycetidae</taxon>
        <taxon>Hypocreales</taxon>
        <taxon>Nectriaceae</taxon>
        <taxon>Fusarium</taxon>
    </lineage>
</organism>
<reference evidence="2" key="1">
    <citation type="submission" date="2019-04" db="EMBL/GenBank/DDBJ databases">
        <authorList>
            <person name="Melise S."/>
            <person name="Noan J."/>
            <person name="Okalmin O."/>
        </authorList>
    </citation>
    <scope>NUCLEOTIDE SEQUENCE</scope>
    <source>
        <strain evidence="2">FN9</strain>
    </source>
</reference>
<gene>
    <name evidence="2" type="ORF">FUG_LOCUS211668</name>
    <name evidence="1" type="ORF">MDCFG202_LOCUS51118</name>
</gene>
<evidence type="ECO:0000313" key="1">
    <source>
        <dbReference type="EMBL" id="CAG1968561.1"/>
    </source>
</evidence>
<reference evidence="1" key="2">
    <citation type="submission" date="2021-03" db="EMBL/GenBank/DDBJ databases">
        <authorList>
            <person name="Alouane T."/>
            <person name="Langin T."/>
            <person name="Bonhomme L."/>
        </authorList>
    </citation>
    <scope>NUCLEOTIDE SEQUENCE</scope>
    <source>
        <strain evidence="1">MDC_Fg202</strain>
    </source>
</reference>